<dbReference type="Gene3D" id="2.90.10.10">
    <property type="entry name" value="Bulb-type lectin domain"/>
    <property type="match status" value="2"/>
</dbReference>
<keyword evidence="26" id="KW-1185">Reference proteome</keyword>
<comment type="caution">
    <text evidence="18">Lacks conserved residue(s) required for the propagation of feature annotation.</text>
</comment>
<feature type="transmembrane region" description="Helical" evidence="20">
    <location>
        <begin position="458"/>
        <end position="481"/>
    </location>
</feature>
<dbReference type="EMBL" id="KE344903">
    <property type="protein sequence ID" value="EXB85454.1"/>
    <property type="molecule type" value="Genomic_DNA"/>
</dbReference>
<dbReference type="InterPro" id="IPR017441">
    <property type="entry name" value="Protein_kinase_ATP_BS"/>
</dbReference>
<dbReference type="PANTHER" id="PTHR47974:SF3">
    <property type="entry name" value="RECEPTOR-LIKE SERINE_THREONINE-PROTEIN KINASE"/>
    <property type="match status" value="1"/>
</dbReference>
<evidence type="ECO:0000313" key="26">
    <source>
        <dbReference type="Proteomes" id="UP000030645"/>
    </source>
</evidence>
<evidence type="ECO:0000259" key="23">
    <source>
        <dbReference type="PROSITE" id="PS50026"/>
    </source>
</evidence>
<dbReference type="Gene3D" id="3.30.200.20">
    <property type="entry name" value="Phosphorylase Kinase, domain 1"/>
    <property type="match status" value="1"/>
</dbReference>
<evidence type="ECO:0000256" key="16">
    <source>
        <dbReference type="ARBA" id="ARBA00048679"/>
    </source>
</evidence>
<dbReference type="PROSITE" id="PS50026">
    <property type="entry name" value="EGF_3"/>
    <property type="match status" value="1"/>
</dbReference>
<comment type="catalytic activity">
    <reaction evidence="16 17">
        <text>L-seryl-[protein] + ATP = O-phospho-L-seryl-[protein] + ADP + H(+)</text>
        <dbReference type="Rhea" id="RHEA:17989"/>
        <dbReference type="Rhea" id="RHEA-COMP:9863"/>
        <dbReference type="Rhea" id="RHEA-COMP:11604"/>
        <dbReference type="ChEBI" id="CHEBI:15378"/>
        <dbReference type="ChEBI" id="CHEBI:29999"/>
        <dbReference type="ChEBI" id="CHEBI:30616"/>
        <dbReference type="ChEBI" id="CHEBI:83421"/>
        <dbReference type="ChEBI" id="CHEBI:456216"/>
        <dbReference type="EC" id="2.7.11.1"/>
    </reaction>
</comment>
<gene>
    <name evidence="25" type="ORF">L484_023687</name>
</gene>
<keyword evidence="8 17" id="KW-0418">Kinase</keyword>
<keyword evidence="10 20" id="KW-1133">Transmembrane helix</keyword>
<evidence type="ECO:0000256" key="18">
    <source>
        <dbReference type="PROSITE-ProRule" id="PRU00076"/>
    </source>
</evidence>
<proteinExistence type="inferred from homology"/>
<dbReference type="GO" id="GO:0004674">
    <property type="term" value="F:protein serine/threonine kinase activity"/>
    <property type="evidence" value="ECO:0007669"/>
    <property type="project" value="UniProtKB-KW"/>
</dbReference>
<feature type="domain" description="EGF-like" evidence="23">
    <location>
        <begin position="282"/>
        <end position="320"/>
    </location>
</feature>
<dbReference type="Pfam" id="PF00069">
    <property type="entry name" value="Pkinase"/>
    <property type="match status" value="1"/>
</dbReference>
<dbReference type="InterPro" id="IPR036426">
    <property type="entry name" value="Bulb-type_lectin_dom_sf"/>
</dbReference>
<keyword evidence="13 25" id="KW-0675">Receptor</keyword>
<dbReference type="GO" id="GO:0106310">
    <property type="term" value="F:protein serine kinase activity"/>
    <property type="evidence" value="ECO:0007669"/>
    <property type="project" value="RHEA"/>
</dbReference>
<dbReference type="eggNOG" id="ENOG502QRH4">
    <property type="taxonomic scope" value="Eukaryota"/>
</dbReference>
<keyword evidence="14" id="KW-0325">Glycoprotein</keyword>
<feature type="binding site" evidence="19">
    <location>
        <position position="543"/>
    </location>
    <ligand>
        <name>ATP</name>
        <dbReference type="ChEBI" id="CHEBI:30616"/>
    </ligand>
</feature>
<protein>
    <recommendedName>
        <fullName evidence="17">Receptor-like serine/threonine-protein kinase</fullName>
        <ecNumber evidence="17">2.7.11.1</ecNumber>
    </recommendedName>
</protein>
<dbReference type="PROSITE" id="PS00108">
    <property type="entry name" value="PROTEIN_KINASE_ST"/>
    <property type="match status" value="1"/>
</dbReference>
<dbReference type="PANTHER" id="PTHR47974">
    <property type="entry name" value="OS07G0415500 PROTEIN"/>
    <property type="match status" value="1"/>
</dbReference>
<dbReference type="InterPro" id="IPR001480">
    <property type="entry name" value="Bulb-type_lectin_dom"/>
</dbReference>
<evidence type="ECO:0000256" key="15">
    <source>
        <dbReference type="ARBA" id="ARBA00047899"/>
    </source>
</evidence>
<dbReference type="InterPro" id="IPR000742">
    <property type="entry name" value="EGF"/>
</dbReference>
<evidence type="ECO:0000256" key="17">
    <source>
        <dbReference type="PIRNR" id="PIRNR000641"/>
    </source>
</evidence>
<name>W9RLY4_9ROSA</name>
<evidence type="ECO:0000256" key="3">
    <source>
        <dbReference type="ARBA" id="ARBA00022536"/>
    </source>
</evidence>
<dbReference type="FunFam" id="3.30.200.20:FF:000059">
    <property type="entry name" value="S-receptor-like serine/threonine-protein kinase"/>
    <property type="match status" value="1"/>
</dbReference>
<dbReference type="GO" id="GO:0048544">
    <property type="term" value="P:recognition of pollen"/>
    <property type="evidence" value="ECO:0007669"/>
    <property type="project" value="InterPro"/>
</dbReference>
<dbReference type="OrthoDB" id="619632at2759"/>
<dbReference type="Gene3D" id="1.10.510.10">
    <property type="entry name" value="Transferase(Phosphotransferase) domain 1"/>
    <property type="match status" value="1"/>
</dbReference>
<dbReference type="FunFam" id="1.10.510.10:FF:000537">
    <property type="entry name" value="Putative receptor-like protein kinase"/>
    <property type="match status" value="1"/>
</dbReference>
<dbReference type="Pfam" id="PF01453">
    <property type="entry name" value="B_lectin"/>
    <property type="match status" value="1"/>
</dbReference>
<evidence type="ECO:0000259" key="22">
    <source>
        <dbReference type="PROSITE" id="PS50011"/>
    </source>
</evidence>
<keyword evidence="2 17" id="KW-0723">Serine/threonine-protein kinase</keyword>
<reference evidence="26" key="1">
    <citation type="submission" date="2013-01" db="EMBL/GenBank/DDBJ databases">
        <title>Draft Genome Sequence of a Mulberry Tree, Morus notabilis C.K. Schneid.</title>
        <authorList>
            <person name="He N."/>
            <person name="Zhao S."/>
        </authorList>
    </citation>
    <scope>NUCLEOTIDE SEQUENCE</scope>
</reference>
<accession>W9RLY4</accession>
<dbReference type="SMART" id="SM00108">
    <property type="entry name" value="B_lectin"/>
    <property type="match status" value="1"/>
</dbReference>
<evidence type="ECO:0000256" key="19">
    <source>
        <dbReference type="PROSITE-ProRule" id="PRU10141"/>
    </source>
</evidence>
<sequence length="796" mass="90316">MATLFVSYVFFVAITSSLSSSNAHLTLTAGSSLSVERPNDVLTSPNGIFSAGFHLVEENAYYFAIWFNEPSSDKDRTIVWMANRDQPVNRKRSKLSLLKNGNLILTDVGQITIWSTGTVSRSSSQLHLDDTGNMVLRTSDGVVLWQSFDSPTDTLLPEQPLTRSGKLVSSRSQTNLSSSFYKLFFDNDNVLRLIYDSIQFSSVYWPAPWLLSWESGRSTYNNSKTAVLDSLGNFSSSDDFTFMSADYGANIQRMLRIDYDGNVRLYSRKNLGEKWVVMWQAFSDTCKIHGLCGANSLCSYSPNSGRKCSCLQGYKMRNQSDWFYGCEPEFTLTCGKNDSTFIKISNSEFFGYDFGFYPNSTFDACMDLCSQVCHCVGFQYSLYQSRDLLNFNCYPKTLLLNGYQTPSFFGDIYLKVPNTSQFSSRNSIEEFMLDCSNNITTDLPRTYRKSHVNMLVKLMLWFACGVGAFEVICIFCVWCLIIRNRQGSREDTQDYVLHTAGFKRFSFNELKKATRGFSEEIGRGAGGIVYKGVLSDSRVVAIKRLREALQGEAEFLAEVSTIGRVHHMNLIEMWGYCAEGKHRLLVYEYLEHGSLKENLSKNVLDWKMRYEISLGTARGLAYLHNDCLEWVLHCDVKPQNILLGSEYQPKVADFGFSKLLNRGELRNPSFSRIRGTRGYMAPEWVTNQSITSKVDVYSYGIVLLEMLSGRSTSAHDADGVHQETHTRGLVKWVRDKVSGNNNDMTLCMEEVVESWMKGEYAKEKMRILLEVALKCVEEDKDARPTMSEVVEMLQGP</sequence>
<dbReference type="InterPro" id="IPR008271">
    <property type="entry name" value="Ser/Thr_kinase_AS"/>
</dbReference>
<keyword evidence="12" id="KW-1015">Disulfide bond</keyword>
<evidence type="ECO:0000256" key="1">
    <source>
        <dbReference type="ARBA" id="ARBA00004479"/>
    </source>
</evidence>
<dbReference type="InterPro" id="IPR000719">
    <property type="entry name" value="Prot_kinase_dom"/>
</dbReference>
<dbReference type="CDD" id="cd01098">
    <property type="entry name" value="PAN_AP_plant"/>
    <property type="match status" value="1"/>
</dbReference>
<dbReference type="PIRSF" id="PIRSF000641">
    <property type="entry name" value="SRK"/>
    <property type="match status" value="1"/>
</dbReference>
<evidence type="ECO:0000256" key="5">
    <source>
        <dbReference type="ARBA" id="ARBA00022692"/>
    </source>
</evidence>
<dbReference type="PROSITE" id="PS50927">
    <property type="entry name" value="BULB_LECTIN"/>
    <property type="match status" value="1"/>
</dbReference>
<keyword evidence="5 20" id="KW-0812">Transmembrane</keyword>
<comment type="subcellular location">
    <subcellularLocation>
        <location evidence="1">Membrane</location>
        <topology evidence="1">Single-pass type I membrane protein</topology>
    </subcellularLocation>
</comment>
<dbReference type="PROSITE" id="PS50011">
    <property type="entry name" value="PROTEIN_KINASE_DOM"/>
    <property type="match status" value="1"/>
</dbReference>
<dbReference type="SUPFAM" id="SSF51110">
    <property type="entry name" value="alpha-D-mannose-specific plant lectins"/>
    <property type="match status" value="1"/>
</dbReference>
<evidence type="ECO:0000256" key="4">
    <source>
        <dbReference type="ARBA" id="ARBA00022679"/>
    </source>
</evidence>
<evidence type="ECO:0000256" key="11">
    <source>
        <dbReference type="ARBA" id="ARBA00023136"/>
    </source>
</evidence>
<evidence type="ECO:0000256" key="21">
    <source>
        <dbReference type="SAM" id="SignalP"/>
    </source>
</evidence>
<organism evidence="25 26">
    <name type="scientific">Morus notabilis</name>
    <dbReference type="NCBI Taxonomy" id="981085"/>
    <lineage>
        <taxon>Eukaryota</taxon>
        <taxon>Viridiplantae</taxon>
        <taxon>Streptophyta</taxon>
        <taxon>Embryophyta</taxon>
        <taxon>Tracheophyta</taxon>
        <taxon>Spermatophyta</taxon>
        <taxon>Magnoliopsida</taxon>
        <taxon>eudicotyledons</taxon>
        <taxon>Gunneridae</taxon>
        <taxon>Pentapetalae</taxon>
        <taxon>rosids</taxon>
        <taxon>fabids</taxon>
        <taxon>Rosales</taxon>
        <taxon>Moraceae</taxon>
        <taxon>Moreae</taxon>
        <taxon>Morus</taxon>
    </lineage>
</organism>
<dbReference type="CDD" id="cd14066">
    <property type="entry name" value="STKc_IRAK"/>
    <property type="match status" value="1"/>
</dbReference>
<dbReference type="GO" id="GO:0005524">
    <property type="term" value="F:ATP binding"/>
    <property type="evidence" value="ECO:0007669"/>
    <property type="project" value="UniProtKB-UniRule"/>
</dbReference>
<evidence type="ECO:0000256" key="6">
    <source>
        <dbReference type="ARBA" id="ARBA00022729"/>
    </source>
</evidence>
<dbReference type="PROSITE" id="PS00107">
    <property type="entry name" value="PROTEIN_KINASE_ATP"/>
    <property type="match status" value="1"/>
</dbReference>
<evidence type="ECO:0000256" key="13">
    <source>
        <dbReference type="ARBA" id="ARBA00023170"/>
    </source>
</evidence>
<keyword evidence="6 21" id="KW-0732">Signal</keyword>
<dbReference type="GO" id="GO:0016020">
    <property type="term" value="C:membrane"/>
    <property type="evidence" value="ECO:0007669"/>
    <property type="project" value="UniProtKB-SubCell"/>
</dbReference>
<evidence type="ECO:0000256" key="10">
    <source>
        <dbReference type="ARBA" id="ARBA00022989"/>
    </source>
</evidence>
<feature type="chain" id="PRO_5004931482" description="Receptor-like serine/threonine-protein kinase" evidence="21">
    <location>
        <begin position="20"/>
        <end position="796"/>
    </location>
</feature>
<keyword evidence="4 17" id="KW-0808">Transferase</keyword>
<dbReference type="InterPro" id="IPR000858">
    <property type="entry name" value="S_locus_glycoprot_dom"/>
</dbReference>
<evidence type="ECO:0000259" key="24">
    <source>
        <dbReference type="PROSITE" id="PS50927"/>
    </source>
</evidence>
<dbReference type="EC" id="2.7.11.1" evidence="17"/>
<dbReference type="CDD" id="cd00028">
    <property type="entry name" value="B_lectin"/>
    <property type="match status" value="1"/>
</dbReference>
<evidence type="ECO:0000256" key="12">
    <source>
        <dbReference type="ARBA" id="ARBA00023157"/>
    </source>
</evidence>
<feature type="domain" description="Protein kinase" evidence="22">
    <location>
        <begin position="515"/>
        <end position="796"/>
    </location>
</feature>
<feature type="signal peptide" evidence="21">
    <location>
        <begin position="1"/>
        <end position="19"/>
    </location>
</feature>
<dbReference type="AlphaFoldDB" id="W9RLY4"/>
<dbReference type="Pfam" id="PF00954">
    <property type="entry name" value="S_locus_glycop"/>
    <property type="match status" value="1"/>
</dbReference>
<comment type="similarity">
    <text evidence="17">Belongs to the protein kinase superfamily. Ser/Thr protein kinase family.</text>
</comment>
<evidence type="ECO:0000256" key="7">
    <source>
        <dbReference type="ARBA" id="ARBA00022741"/>
    </source>
</evidence>
<evidence type="ECO:0000313" key="25">
    <source>
        <dbReference type="EMBL" id="EXB85454.1"/>
    </source>
</evidence>
<dbReference type="SUPFAM" id="SSF56112">
    <property type="entry name" value="Protein kinase-like (PK-like)"/>
    <property type="match status" value="1"/>
</dbReference>
<evidence type="ECO:0000256" key="9">
    <source>
        <dbReference type="ARBA" id="ARBA00022840"/>
    </source>
</evidence>
<keyword evidence="11 20" id="KW-0472">Membrane</keyword>
<evidence type="ECO:0000256" key="8">
    <source>
        <dbReference type="ARBA" id="ARBA00022777"/>
    </source>
</evidence>
<dbReference type="KEGG" id="mnt:21406444"/>
<dbReference type="Proteomes" id="UP000030645">
    <property type="component" value="Unassembled WGS sequence"/>
</dbReference>
<keyword evidence="3 18" id="KW-0245">EGF-like domain</keyword>
<evidence type="ECO:0000256" key="14">
    <source>
        <dbReference type="ARBA" id="ARBA00023180"/>
    </source>
</evidence>
<feature type="domain" description="Bulb-type lectin" evidence="24">
    <location>
        <begin position="27"/>
        <end position="149"/>
    </location>
</feature>
<dbReference type="SMART" id="SM00220">
    <property type="entry name" value="S_TKc"/>
    <property type="match status" value="1"/>
</dbReference>
<keyword evidence="9 17" id="KW-0067">ATP-binding</keyword>
<dbReference type="InterPro" id="IPR024171">
    <property type="entry name" value="SRK-like_kinase"/>
</dbReference>
<evidence type="ECO:0000256" key="20">
    <source>
        <dbReference type="SAM" id="Phobius"/>
    </source>
</evidence>
<dbReference type="FunFam" id="2.90.10.10:FF:000017">
    <property type="entry name" value="Putative receptor protein kinase ZmPK1"/>
    <property type="match status" value="1"/>
</dbReference>
<dbReference type="InterPro" id="IPR011009">
    <property type="entry name" value="Kinase-like_dom_sf"/>
</dbReference>
<keyword evidence="7 17" id="KW-0547">Nucleotide-binding</keyword>
<comment type="catalytic activity">
    <reaction evidence="15 17">
        <text>L-threonyl-[protein] + ATP = O-phospho-L-threonyl-[protein] + ADP + H(+)</text>
        <dbReference type="Rhea" id="RHEA:46608"/>
        <dbReference type="Rhea" id="RHEA-COMP:11060"/>
        <dbReference type="Rhea" id="RHEA-COMP:11605"/>
        <dbReference type="ChEBI" id="CHEBI:15378"/>
        <dbReference type="ChEBI" id="CHEBI:30013"/>
        <dbReference type="ChEBI" id="CHEBI:30616"/>
        <dbReference type="ChEBI" id="CHEBI:61977"/>
        <dbReference type="ChEBI" id="CHEBI:456216"/>
        <dbReference type="EC" id="2.7.11.1"/>
    </reaction>
</comment>
<evidence type="ECO:0000256" key="2">
    <source>
        <dbReference type="ARBA" id="ARBA00022527"/>
    </source>
</evidence>